<dbReference type="Pfam" id="PF00348">
    <property type="entry name" value="polyprenyl_synt"/>
    <property type="match status" value="1"/>
</dbReference>
<dbReference type="GO" id="GO:0004659">
    <property type="term" value="F:prenyltransferase activity"/>
    <property type="evidence" value="ECO:0007669"/>
    <property type="project" value="InterPro"/>
</dbReference>
<dbReference type="PROSITE" id="PS00444">
    <property type="entry name" value="POLYPRENYL_SYNTHASE_2"/>
    <property type="match status" value="1"/>
</dbReference>
<comment type="cofactor">
    <cofactor evidence="1">
        <name>Mg(2+)</name>
        <dbReference type="ChEBI" id="CHEBI:18420"/>
    </cofactor>
</comment>
<evidence type="ECO:0000256" key="3">
    <source>
        <dbReference type="ARBA" id="ARBA00022679"/>
    </source>
</evidence>
<proteinExistence type="inferred from homology"/>
<dbReference type="Gene3D" id="1.10.600.10">
    <property type="entry name" value="Farnesyl Diphosphate Synthase"/>
    <property type="match status" value="1"/>
</dbReference>
<dbReference type="SFLD" id="SFLDS00005">
    <property type="entry name" value="Isoprenoid_Synthase_Type_I"/>
    <property type="match status" value="1"/>
</dbReference>
<dbReference type="GO" id="GO:0008299">
    <property type="term" value="P:isoprenoid biosynthetic process"/>
    <property type="evidence" value="ECO:0007669"/>
    <property type="project" value="InterPro"/>
</dbReference>
<dbReference type="PANTHER" id="PTHR12001">
    <property type="entry name" value="GERANYLGERANYL PYROPHOSPHATE SYNTHASE"/>
    <property type="match status" value="1"/>
</dbReference>
<keyword evidence="4" id="KW-0479">Metal-binding</keyword>
<gene>
    <name evidence="6" type="ORF">METZ01_LOCUS206374</name>
</gene>
<sequence>MDLQSSLTSSIEKYVPQFNKVYSESLYSDIKLINTLIAYISRKKGKHIRPNLCILSACLCGVPNDNTFHAAALIEMIHVATLIHDDVVDEAEIRRGWPSINRIWKNKLSILIGDYMFSKALANMIRIKDFDALEILSHTAERLSQGEIRQIEKAIKKNMSEETYYKMVSDKTASLFSASCRLGALTVTEDEYKRNALASFGEKFGLVFQIKDDLLDITGNVEGLGKPAGFDLKKNMLTLPLIYLFDNVNTFEAKRIRRQLKNHVKKTELNKINLLIKQHGGIDYAEKQIERLSAEATKDLDNFPESVYKKSLLSALDFNYHRSR</sequence>
<keyword evidence="3" id="KW-0808">Transferase</keyword>
<accession>A0A382ES09</accession>
<dbReference type="SUPFAM" id="SSF48576">
    <property type="entry name" value="Terpenoid synthases"/>
    <property type="match status" value="1"/>
</dbReference>
<dbReference type="InterPro" id="IPR008949">
    <property type="entry name" value="Isoprenoid_synthase_dom_sf"/>
</dbReference>
<evidence type="ECO:0008006" key="7">
    <source>
        <dbReference type="Google" id="ProtNLM"/>
    </source>
</evidence>
<reference evidence="6" key="1">
    <citation type="submission" date="2018-05" db="EMBL/GenBank/DDBJ databases">
        <authorList>
            <person name="Lanie J.A."/>
            <person name="Ng W.-L."/>
            <person name="Kazmierczak K.M."/>
            <person name="Andrzejewski T.M."/>
            <person name="Davidsen T.M."/>
            <person name="Wayne K.J."/>
            <person name="Tettelin H."/>
            <person name="Glass J.I."/>
            <person name="Rusch D."/>
            <person name="Podicherti R."/>
            <person name="Tsui H.-C.T."/>
            <person name="Winkler M.E."/>
        </authorList>
    </citation>
    <scope>NUCLEOTIDE SEQUENCE</scope>
</reference>
<keyword evidence="5" id="KW-0460">Magnesium</keyword>
<dbReference type="InterPro" id="IPR000092">
    <property type="entry name" value="Polyprenyl_synt"/>
</dbReference>
<dbReference type="PROSITE" id="PS00723">
    <property type="entry name" value="POLYPRENYL_SYNTHASE_1"/>
    <property type="match status" value="1"/>
</dbReference>
<evidence type="ECO:0000256" key="5">
    <source>
        <dbReference type="ARBA" id="ARBA00022842"/>
    </source>
</evidence>
<evidence type="ECO:0000313" key="6">
    <source>
        <dbReference type="EMBL" id="SVB53520.1"/>
    </source>
</evidence>
<protein>
    <recommendedName>
        <fullName evidence="7">Polyprenyl synthetase</fullName>
    </recommendedName>
</protein>
<evidence type="ECO:0000256" key="2">
    <source>
        <dbReference type="ARBA" id="ARBA00006706"/>
    </source>
</evidence>
<evidence type="ECO:0000256" key="4">
    <source>
        <dbReference type="ARBA" id="ARBA00022723"/>
    </source>
</evidence>
<dbReference type="EMBL" id="UINC01046030">
    <property type="protein sequence ID" value="SVB53520.1"/>
    <property type="molecule type" value="Genomic_DNA"/>
</dbReference>
<dbReference type="GO" id="GO:0046872">
    <property type="term" value="F:metal ion binding"/>
    <property type="evidence" value="ECO:0007669"/>
    <property type="project" value="UniProtKB-KW"/>
</dbReference>
<dbReference type="AlphaFoldDB" id="A0A382ES09"/>
<dbReference type="CDD" id="cd00685">
    <property type="entry name" value="Trans_IPPS_HT"/>
    <property type="match status" value="1"/>
</dbReference>
<evidence type="ECO:0000256" key="1">
    <source>
        <dbReference type="ARBA" id="ARBA00001946"/>
    </source>
</evidence>
<name>A0A382ES09_9ZZZZ</name>
<dbReference type="PANTHER" id="PTHR12001:SF69">
    <property type="entry name" value="ALL TRANS-POLYPRENYL-DIPHOSPHATE SYNTHASE PDSS1"/>
    <property type="match status" value="1"/>
</dbReference>
<dbReference type="InterPro" id="IPR033749">
    <property type="entry name" value="Polyprenyl_synt_CS"/>
</dbReference>
<organism evidence="6">
    <name type="scientific">marine metagenome</name>
    <dbReference type="NCBI Taxonomy" id="408172"/>
    <lineage>
        <taxon>unclassified sequences</taxon>
        <taxon>metagenomes</taxon>
        <taxon>ecological metagenomes</taxon>
    </lineage>
</organism>
<comment type="similarity">
    <text evidence="2">Belongs to the FPP/GGPP synthase family.</text>
</comment>